<evidence type="ECO:0000313" key="3">
    <source>
        <dbReference type="EMBL" id="GLC53388.1"/>
    </source>
</evidence>
<organism evidence="3 4">
    <name type="scientific">Pleodorina starrii</name>
    <dbReference type="NCBI Taxonomy" id="330485"/>
    <lineage>
        <taxon>Eukaryota</taxon>
        <taxon>Viridiplantae</taxon>
        <taxon>Chlorophyta</taxon>
        <taxon>core chlorophytes</taxon>
        <taxon>Chlorophyceae</taxon>
        <taxon>CS clade</taxon>
        <taxon>Chlamydomonadales</taxon>
        <taxon>Volvocaceae</taxon>
        <taxon>Pleodorina</taxon>
    </lineage>
</organism>
<keyword evidence="2" id="KW-0472">Membrane</keyword>
<feature type="transmembrane region" description="Helical" evidence="2">
    <location>
        <begin position="400"/>
        <end position="418"/>
    </location>
</feature>
<evidence type="ECO:0000313" key="4">
    <source>
        <dbReference type="Proteomes" id="UP001165080"/>
    </source>
</evidence>
<feature type="transmembrane region" description="Helical" evidence="2">
    <location>
        <begin position="339"/>
        <end position="357"/>
    </location>
</feature>
<evidence type="ECO:0000256" key="2">
    <source>
        <dbReference type="SAM" id="Phobius"/>
    </source>
</evidence>
<accession>A0A9W6BJY4</accession>
<protein>
    <submittedName>
        <fullName evidence="3">Uncharacterized protein</fullName>
    </submittedName>
</protein>
<keyword evidence="4" id="KW-1185">Reference proteome</keyword>
<dbReference type="AlphaFoldDB" id="A0A9W6BJY4"/>
<gene>
    <name evidence="3" type="primary">PLEST002206</name>
    <name evidence="3" type="ORF">PLESTB_000739300</name>
</gene>
<name>A0A9W6BJY4_9CHLO</name>
<keyword evidence="2" id="KW-0812">Transmembrane</keyword>
<feature type="compositionally biased region" description="Gly residues" evidence="1">
    <location>
        <begin position="485"/>
        <end position="494"/>
    </location>
</feature>
<keyword evidence="2" id="KW-1133">Transmembrane helix</keyword>
<feature type="transmembrane region" description="Helical" evidence="2">
    <location>
        <begin position="424"/>
        <end position="452"/>
    </location>
</feature>
<feature type="region of interest" description="Disordered" evidence="1">
    <location>
        <begin position="362"/>
        <end position="392"/>
    </location>
</feature>
<reference evidence="3 4" key="1">
    <citation type="journal article" date="2023" name="Commun. Biol.">
        <title>Reorganization of the ancestral sex-determining regions during the evolution of trioecy in Pleodorina starrii.</title>
        <authorList>
            <person name="Takahashi K."/>
            <person name="Suzuki S."/>
            <person name="Kawai-Toyooka H."/>
            <person name="Yamamoto K."/>
            <person name="Hamaji T."/>
            <person name="Ootsuki R."/>
            <person name="Yamaguchi H."/>
            <person name="Kawachi M."/>
            <person name="Higashiyama T."/>
            <person name="Nozaki H."/>
        </authorList>
    </citation>
    <scope>NUCLEOTIDE SEQUENCE [LARGE SCALE GENOMIC DNA]</scope>
    <source>
        <strain evidence="3 4">NIES-4479</strain>
    </source>
</reference>
<sequence length="512" mass="52500">MHGFLQDPTAYALLLTQLAKEAGVLVIAPCPDASTDPETQQRNMVDAALFWHNLIVTDNLPGMQLGNVRKHVGLLGHSVGGGLAPYVVHCAAKGLLPYAAAGAAADDATAAAAAGAAADAATAAAGAAADAATATAAAAAAAQGTKAQPFFAAHVMAPQTDTVPRYDEAEGGQLLKDVGTEWGVQYGRIDLLSLAGSVEVLCGWLQGRTFRDPDTVPYLLGTHVGFEDQLVVNGKSFSHNILRPLLAALWAVLAFWVPGPTLRGLSSLSGGTNLRAAAPPAAQQKRLMASAGALPPGFGPDDYVELPHEAAMLAGYAALALAVTRFAILIPLLPWSWASVLKAALLALAAFAGYTLLTARPQTDAASPPPPQQQQPSAARPEAPPSGEGGGSPPPGYTRWLALAAVALALYTPTWSFASNWAALAPVLAFLCKALCCVLTPAAWPFVALYPYEAWVQRPGARKRVVQFFKRELERAGAEGEGEEPQGGGRGPAPGGRDAAGAGAGAAGTVTA</sequence>
<feature type="region of interest" description="Disordered" evidence="1">
    <location>
        <begin position="476"/>
        <end position="512"/>
    </location>
</feature>
<dbReference type="Proteomes" id="UP001165080">
    <property type="component" value="Unassembled WGS sequence"/>
</dbReference>
<evidence type="ECO:0000256" key="1">
    <source>
        <dbReference type="SAM" id="MobiDB-lite"/>
    </source>
</evidence>
<comment type="caution">
    <text evidence="3">The sequence shown here is derived from an EMBL/GenBank/DDBJ whole genome shotgun (WGS) entry which is preliminary data.</text>
</comment>
<dbReference type="EMBL" id="BRXU01000007">
    <property type="protein sequence ID" value="GLC53388.1"/>
    <property type="molecule type" value="Genomic_DNA"/>
</dbReference>
<proteinExistence type="predicted"/>